<dbReference type="OrthoDB" id="8986326at2"/>
<dbReference type="AlphaFoldDB" id="N9E920"/>
<dbReference type="EMBL" id="APQG01000045">
    <property type="protein sequence ID" value="ENV91424.1"/>
    <property type="molecule type" value="Genomic_DNA"/>
</dbReference>
<accession>N9E920</accession>
<name>N9E920_ACIBZ</name>
<organism evidence="1 2">
    <name type="scientific">Acinetobacter bereziniae LMG 1003 = CIP 70.12</name>
    <dbReference type="NCBI Taxonomy" id="981324"/>
    <lineage>
        <taxon>Bacteria</taxon>
        <taxon>Pseudomonadati</taxon>
        <taxon>Pseudomonadota</taxon>
        <taxon>Gammaproteobacteria</taxon>
        <taxon>Moraxellales</taxon>
        <taxon>Moraxellaceae</taxon>
        <taxon>Acinetobacter</taxon>
    </lineage>
</organism>
<protein>
    <recommendedName>
        <fullName evidence="3">DUF3396 domain-containing protein</fullName>
    </recommendedName>
</protein>
<dbReference type="Pfam" id="PF11876">
    <property type="entry name" value="TsiV"/>
    <property type="match status" value="2"/>
</dbReference>
<comment type="caution">
    <text evidence="1">The sequence shown here is derived from an EMBL/GenBank/DDBJ whole genome shotgun (WGS) entry which is preliminary data.</text>
</comment>
<proteinExistence type="predicted"/>
<evidence type="ECO:0000313" key="2">
    <source>
        <dbReference type="Proteomes" id="UP000013251"/>
    </source>
</evidence>
<evidence type="ECO:0008006" key="3">
    <source>
        <dbReference type="Google" id="ProtNLM"/>
    </source>
</evidence>
<keyword evidence="2" id="KW-1185">Reference proteome</keyword>
<sequence length="436" mass="50459">MYLKTEEEYKFWAEQQEQGAIGGGLFAKGGPEDYVGAIPAIRAVLYFKEGFSDDMREAIAQCFDDYQTYAKDHLTWLWLDEPPKGAGSDSTEFKNVKPIREIFKFYSPMKSLGFLYTSGKEKFATGAWEFNIGGASKWQIINGTYQSTLTFSMPIEWVEKNTKIFIELFIKFANRLKAKHGYACIISRIRDDKNELTEAYLSRKWWAMDVGNPYLESDNLLNGIKTVSWLTAINYEWFNPIKEEQALNSELPMSWFIGYDYGTGIVIQAGNLALNGFVEEDPLPAPYVLLNRVLKPLRVEKIRAIHYGNHNNEENPLITGYRAEAWMKRFDIEEAEKLDYFGKLQQEAIVEEDPLPAPYVLLNRVLKPLRVEKIGSLHRGNHNNDENPLITGYRAEAWMKRFDIEEAEKLDYFGKLQQEAKLISKYAFLDRRVDWS</sequence>
<dbReference type="RefSeq" id="WP_005033969.1">
    <property type="nucleotide sequence ID" value="NZ_KB849756.1"/>
</dbReference>
<dbReference type="Proteomes" id="UP000013251">
    <property type="component" value="Unassembled WGS sequence"/>
</dbReference>
<reference evidence="1 2" key="1">
    <citation type="submission" date="2013-02" db="EMBL/GenBank/DDBJ databases">
        <title>The Genome Sequence of Acinetobacter bereziniae CIP 70.12.</title>
        <authorList>
            <consortium name="The Broad Institute Genome Sequencing Platform"/>
            <consortium name="The Broad Institute Genome Sequencing Center for Infectious Disease"/>
            <person name="Cerqueira G."/>
            <person name="Feldgarden M."/>
            <person name="Courvalin P."/>
            <person name="Perichon B."/>
            <person name="Grillot-Courvalin C."/>
            <person name="Clermont D."/>
            <person name="Rocha E."/>
            <person name="Yoon E.-J."/>
            <person name="Nemec A."/>
            <person name="Walker B."/>
            <person name="Young S.K."/>
            <person name="Zeng Q."/>
            <person name="Gargeya S."/>
            <person name="Fitzgerald M."/>
            <person name="Haas B."/>
            <person name="Abouelleil A."/>
            <person name="Alvarado L."/>
            <person name="Arachchi H.M."/>
            <person name="Berlin A.M."/>
            <person name="Chapman S.B."/>
            <person name="Dewar J."/>
            <person name="Goldberg J."/>
            <person name="Griggs A."/>
            <person name="Gujja S."/>
            <person name="Hansen M."/>
            <person name="Howarth C."/>
            <person name="Imamovic A."/>
            <person name="Larimer J."/>
            <person name="McCowan C."/>
            <person name="Murphy C."/>
            <person name="Neiman D."/>
            <person name="Pearson M."/>
            <person name="Priest M."/>
            <person name="Roberts A."/>
            <person name="Saif S."/>
            <person name="Shea T."/>
            <person name="Sisk P."/>
            <person name="Sykes S."/>
            <person name="Wortman J."/>
            <person name="Nusbaum C."/>
            <person name="Birren B."/>
        </authorList>
    </citation>
    <scope>NUCLEOTIDE SEQUENCE [LARGE SCALE GENOMIC DNA]</scope>
    <source>
        <strain evidence="1 2">CIP 70.12</strain>
    </source>
</reference>
<evidence type="ECO:0000313" key="1">
    <source>
        <dbReference type="EMBL" id="ENV91424.1"/>
    </source>
</evidence>
<dbReference type="HOGENOM" id="CLU_055602_2_0_6"/>
<dbReference type="InterPro" id="IPR021815">
    <property type="entry name" value="TsiV"/>
</dbReference>
<dbReference type="PATRIC" id="fig|1217650.3.peg.3545"/>
<gene>
    <name evidence="1" type="ORF">F938_03598</name>
</gene>